<accession>A0AAN7Z4B2</accession>
<gene>
    <name evidence="2" type="ORF">RRF57_004342</name>
</gene>
<proteinExistence type="predicted"/>
<keyword evidence="3" id="KW-1185">Reference proteome</keyword>
<dbReference type="Proteomes" id="UP001305414">
    <property type="component" value="Unassembled WGS sequence"/>
</dbReference>
<name>A0AAN7Z4B2_9PEZI</name>
<evidence type="ECO:0000313" key="3">
    <source>
        <dbReference type="Proteomes" id="UP001305414"/>
    </source>
</evidence>
<feature type="region of interest" description="Disordered" evidence="1">
    <location>
        <begin position="53"/>
        <end position="76"/>
    </location>
</feature>
<feature type="compositionally biased region" description="Polar residues" evidence="1">
    <location>
        <begin position="61"/>
        <end position="76"/>
    </location>
</feature>
<dbReference type="EMBL" id="JAWHQM010000009">
    <property type="protein sequence ID" value="KAK5628627.1"/>
    <property type="molecule type" value="Genomic_DNA"/>
</dbReference>
<comment type="caution">
    <text evidence="2">The sequence shown here is derived from an EMBL/GenBank/DDBJ whole genome shotgun (WGS) entry which is preliminary data.</text>
</comment>
<protein>
    <submittedName>
        <fullName evidence="2">Uncharacterized protein</fullName>
    </submittedName>
</protein>
<evidence type="ECO:0000256" key="1">
    <source>
        <dbReference type="SAM" id="MobiDB-lite"/>
    </source>
</evidence>
<reference evidence="2 3" key="1">
    <citation type="submission" date="2023-10" db="EMBL/GenBank/DDBJ databases">
        <title>Draft genome sequence of Xylaria bambusicola isolate GMP-LS, the root and basal stem rot pathogen of sugarcane in Indonesia.</title>
        <authorList>
            <person name="Selvaraj P."/>
            <person name="Muralishankar V."/>
            <person name="Muruganantham S."/>
            <person name="Sp S."/>
            <person name="Haryani S."/>
            <person name="Lau K.J.X."/>
            <person name="Naqvi N.I."/>
        </authorList>
    </citation>
    <scope>NUCLEOTIDE SEQUENCE [LARGE SCALE GENOMIC DNA]</scope>
    <source>
        <strain evidence="2">GMP-LS</strain>
    </source>
</reference>
<evidence type="ECO:0000313" key="2">
    <source>
        <dbReference type="EMBL" id="KAK5628627.1"/>
    </source>
</evidence>
<dbReference type="AlphaFoldDB" id="A0AAN7Z4B2"/>
<sequence length="130" mass="14552">MDDIALLELHWSSVCVTIPSQLNDRLRITRYWTPRGVNFELLMSDAKSVAEGLKGFDMPKSGQQKPDNVSQPPSRMLASSISEKGIDVSERAVLAKLRAKIHMLQLRSSIDWMVVPGNTRSVPRTSILAY</sequence>
<organism evidence="2 3">
    <name type="scientific">Xylaria bambusicola</name>
    <dbReference type="NCBI Taxonomy" id="326684"/>
    <lineage>
        <taxon>Eukaryota</taxon>
        <taxon>Fungi</taxon>
        <taxon>Dikarya</taxon>
        <taxon>Ascomycota</taxon>
        <taxon>Pezizomycotina</taxon>
        <taxon>Sordariomycetes</taxon>
        <taxon>Xylariomycetidae</taxon>
        <taxon>Xylariales</taxon>
        <taxon>Xylariaceae</taxon>
        <taxon>Xylaria</taxon>
    </lineage>
</organism>